<dbReference type="OrthoDB" id="251288at2"/>
<organism evidence="2 3">
    <name type="scientific">Bythopirellula goksoeyrii</name>
    <dbReference type="NCBI Taxonomy" id="1400387"/>
    <lineage>
        <taxon>Bacteria</taxon>
        <taxon>Pseudomonadati</taxon>
        <taxon>Planctomycetota</taxon>
        <taxon>Planctomycetia</taxon>
        <taxon>Pirellulales</taxon>
        <taxon>Lacipirellulaceae</taxon>
        <taxon>Bythopirellula</taxon>
    </lineage>
</organism>
<gene>
    <name evidence="2" type="ORF">Pr1d_10350</name>
</gene>
<dbReference type="KEGG" id="bgok:Pr1d_10350"/>
<dbReference type="Proteomes" id="UP000323917">
    <property type="component" value="Chromosome"/>
</dbReference>
<keyword evidence="1" id="KW-0732">Signal</keyword>
<feature type="chain" id="PRO_5022919047" evidence="1">
    <location>
        <begin position="27"/>
        <end position="277"/>
    </location>
</feature>
<keyword evidence="3" id="KW-1185">Reference proteome</keyword>
<dbReference type="AlphaFoldDB" id="A0A5B9Q864"/>
<sequence length="277" mass="30500" precursor="true">MATKKPCVMLILAVVAVVLLNRAAMAQQVSLGNQYSKANLQRGTTRSGPSRLKVLRPAPNTNERPKQTEIEKEFAAAARVMASYKQWMIGANATGFVYPNTTSGPASKKYNLKGLVNKKFLQYEKQGTFGGINLGWTQTASAGTAIDRAQWIFQRPGGPSEQLAPLVYGEPIALGWSKGSNPFLKYAKRNVGINLDWSDAVFEWTILGRTPGTNVGRGQDVVILYNLKHQMPPMRFDRTKGGDIGWPDSTRWSAKSVFHSPDYLASFRKAADVMMGK</sequence>
<name>A0A5B9Q864_9BACT</name>
<evidence type="ECO:0000313" key="2">
    <source>
        <dbReference type="EMBL" id="QEG33765.1"/>
    </source>
</evidence>
<protein>
    <submittedName>
        <fullName evidence="2">Uncharacterized protein</fullName>
    </submittedName>
</protein>
<reference evidence="2 3" key="1">
    <citation type="submission" date="2019-08" db="EMBL/GenBank/DDBJ databases">
        <title>Deep-cultivation of Planctomycetes and their phenomic and genomic characterization uncovers novel biology.</title>
        <authorList>
            <person name="Wiegand S."/>
            <person name="Jogler M."/>
            <person name="Boedeker C."/>
            <person name="Pinto D."/>
            <person name="Vollmers J."/>
            <person name="Rivas-Marin E."/>
            <person name="Kohn T."/>
            <person name="Peeters S.H."/>
            <person name="Heuer A."/>
            <person name="Rast P."/>
            <person name="Oberbeckmann S."/>
            <person name="Bunk B."/>
            <person name="Jeske O."/>
            <person name="Meyerdierks A."/>
            <person name="Storesund J.E."/>
            <person name="Kallscheuer N."/>
            <person name="Luecker S."/>
            <person name="Lage O.M."/>
            <person name="Pohl T."/>
            <person name="Merkel B.J."/>
            <person name="Hornburger P."/>
            <person name="Mueller R.-W."/>
            <person name="Bruemmer F."/>
            <person name="Labrenz M."/>
            <person name="Spormann A.M."/>
            <person name="Op den Camp H."/>
            <person name="Overmann J."/>
            <person name="Amann R."/>
            <person name="Jetten M.S.M."/>
            <person name="Mascher T."/>
            <person name="Medema M.H."/>
            <person name="Devos D.P."/>
            <person name="Kaster A.-K."/>
            <person name="Ovreas L."/>
            <person name="Rohde M."/>
            <person name="Galperin M.Y."/>
            <person name="Jogler C."/>
        </authorList>
    </citation>
    <scope>NUCLEOTIDE SEQUENCE [LARGE SCALE GENOMIC DNA]</scope>
    <source>
        <strain evidence="2 3">Pr1d</strain>
    </source>
</reference>
<dbReference type="RefSeq" id="WP_148072491.1">
    <property type="nucleotide sequence ID" value="NZ_CP042913.1"/>
</dbReference>
<proteinExistence type="predicted"/>
<accession>A0A5B9Q864</accession>
<dbReference type="EMBL" id="CP042913">
    <property type="protein sequence ID" value="QEG33765.1"/>
    <property type="molecule type" value="Genomic_DNA"/>
</dbReference>
<feature type="signal peptide" evidence="1">
    <location>
        <begin position="1"/>
        <end position="26"/>
    </location>
</feature>
<evidence type="ECO:0000313" key="3">
    <source>
        <dbReference type="Proteomes" id="UP000323917"/>
    </source>
</evidence>
<evidence type="ECO:0000256" key="1">
    <source>
        <dbReference type="SAM" id="SignalP"/>
    </source>
</evidence>